<proteinExistence type="predicted"/>
<evidence type="ECO:0008006" key="2">
    <source>
        <dbReference type="Google" id="ProtNLM"/>
    </source>
</evidence>
<accession>A0A6C0DGI1</accession>
<organism evidence="1">
    <name type="scientific">viral metagenome</name>
    <dbReference type="NCBI Taxonomy" id="1070528"/>
    <lineage>
        <taxon>unclassified sequences</taxon>
        <taxon>metagenomes</taxon>
        <taxon>organismal metagenomes</taxon>
    </lineage>
</organism>
<protein>
    <recommendedName>
        <fullName evidence="2">Glutaredoxin domain-containing protein</fullName>
    </recommendedName>
</protein>
<reference evidence="1" key="1">
    <citation type="journal article" date="2020" name="Nature">
        <title>Giant virus diversity and host interactions through global metagenomics.</title>
        <authorList>
            <person name="Schulz F."/>
            <person name="Roux S."/>
            <person name="Paez-Espino D."/>
            <person name="Jungbluth S."/>
            <person name="Walsh D.A."/>
            <person name="Denef V.J."/>
            <person name="McMahon K.D."/>
            <person name="Konstantinidis K.T."/>
            <person name="Eloe-Fadrosh E.A."/>
            <person name="Kyrpides N.C."/>
            <person name="Woyke T."/>
        </authorList>
    </citation>
    <scope>NUCLEOTIDE SEQUENCE</scope>
    <source>
        <strain evidence="1">GVMAG-M-3300023174-182</strain>
    </source>
</reference>
<evidence type="ECO:0000313" key="1">
    <source>
        <dbReference type="EMBL" id="QHT16046.1"/>
    </source>
</evidence>
<dbReference type="EMBL" id="MN739615">
    <property type="protein sequence ID" value="QHT16046.1"/>
    <property type="molecule type" value="Genomic_DNA"/>
</dbReference>
<dbReference type="AlphaFoldDB" id="A0A6C0DGI1"/>
<sequence>MSTILYYSNFCEHSRKLLQHVAKSEMKNDIHFICIDKRVKENNKTFIVLENGNKILMPDNINRVPALLLLTNGYNVLYGDSILQYFKPTQEKMIKKATQNNMEPMAFSFGSGGGFSDIVSDQYSFLDMDAESLTAKGNGGMRQMHNYVDLNSNGMLNIECPTDEHDYKTSKMPEGLTVEQLQQQRDQELQKISGVKRPVI</sequence>
<name>A0A6C0DGI1_9ZZZZ</name>